<evidence type="ECO:0000313" key="2">
    <source>
        <dbReference type="EMBL" id="KAK6919547.1"/>
    </source>
</evidence>
<dbReference type="InterPro" id="IPR036259">
    <property type="entry name" value="MFS_trans_sf"/>
</dbReference>
<keyword evidence="3" id="KW-1185">Reference proteome</keyword>
<feature type="transmembrane region" description="Helical" evidence="1">
    <location>
        <begin position="25"/>
        <end position="45"/>
    </location>
</feature>
<dbReference type="Proteomes" id="UP001370490">
    <property type="component" value="Unassembled WGS sequence"/>
</dbReference>
<evidence type="ECO:0000256" key="1">
    <source>
        <dbReference type="SAM" id="Phobius"/>
    </source>
</evidence>
<proteinExistence type="predicted"/>
<evidence type="ECO:0000313" key="3">
    <source>
        <dbReference type="Proteomes" id="UP001370490"/>
    </source>
</evidence>
<evidence type="ECO:0008006" key="4">
    <source>
        <dbReference type="Google" id="ProtNLM"/>
    </source>
</evidence>
<keyword evidence="1" id="KW-0472">Membrane</keyword>
<dbReference type="Gene3D" id="1.20.1250.20">
    <property type="entry name" value="MFS general substrate transporter like domains"/>
    <property type="match status" value="1"/>
</dbReference>
<dbReference type="EMBL" id="JBAMMX010000021">
    <property type="protein sequence ID" value="KAK6919547.1"/>
    <property type="molecule type" value="Genomic_DNA"/>
</dbReference>
<protein>
    <recommendedName>
        <fullName evidence="4">Major facilitator superfamily (MFS) profile domain-containing protein</fullName>
    </recommendedName>
</protein>
<keyword evidence="1" id="KW-0812">Transmembrane</keyword>
<name>A0AAN8Z088_9MAGN</name>
<reference evidence="2 3" key="1">
    <citation type="submission" date="2023-12" db="EMBL/GenBank/DDBJ databases">
        <title>A high-quality genome assembly for Dillenia turbinata (Dilleniales).</title>
        <authorList>
            <person name="Chanderbali A."/>
        </authorList>
    </citation>
    <scope>NUCLEOTIDE SEQUENCE [LARGE SCALE GENOMIC DNA]</scope>
    <source>
        <strain evidence="2">LSX21</strain>
        <tissue evidence="2">Leaf</tissue>
    </source>
</reference>
<sequence>MIAPINIVEISPTIAKGSLISFPEISINIGILLGYVFIRFALFVIPESPRWLVMQNWLDEAKIGVAKDHRQ</sequence>
<comment type="caution">
    <text evidence="2">The sequence shown here is derived from an EMBL/GenBank/DDBJ whole genome shotgun (WGS) entry which is preliminary data.</text>
</comment>
<accession>A0AAN8Z088</accession>
<gene>
    <name evidence="2" type="ORF">RJ641_015451</name>
</gene>
<keyword evidence="1" id="KW-1133">Transmembrane helix</keyword>
<dbReference type="AlphaFoldDB" id="A0AAN8Z088"/>
<organism evidence="2 3">
    <name type="scientific">Dillenia turbinata</name>
    <dbReference type="NCBI Taxonomy" id="194707"/>
    <lineage>
        <taxon>Eukaryota</taxon>
        <taxon>Viridiplantae</taxon>
        <taxon>Streptophyta</taxon>
        <taxon>Embryophyta</taxon>
        <taxon>Tracheophyta</taxon>
        <taxon>Spermatophyta</taxon>
        <taxon>Magnoliopsida</taxon>
        <taxon>eudicotyledons</taxon>
        <taxon>Gunneridae</taxon>
        <taxon>Pentapetalae</taxon>
        <taxon>Dilleniales</taxon>
        <taxon>Dilleniaceae</taxon>
        <taxon>Dillenia</taxon>
    </lineage>
</organism>